<evidence type="ECO:0000313" key="4">
    <source>
        <dbReference type="Proteomes" id="UP001209878"/>
    </source>
</evidence>
<evidence type="ECO:0000313" key="3">
    <source>
        <dbReference type="EMBL" id="KAK2182087.1"/>
    </source>
</evidence>
<dbReference type="Pfam" id="PF20170">
    <property type="entry name" value="Plexin_RBD"/>
    <property type="match status" value="1"/>
</dbReference>
<dbReference type="FunFam" id="1.10.506.10:FF:000005">
    <property type="entry name" value="Plexin A1"/>
    <property type="match status" value="1"/>
</dbReference>
<dbReference type="InterPro" id="IPR008936">
    <property type="entry name" value="Rho_GTPase_activation_prot"/>
</dbReference>
<evidence type="ECO:0008006" key="5">
    <source>
        <dbReference type="Google" id="ProtNLM"/>
    </source>
</evidence>
<evidence type="ECO:0000259" key="1">
    <source>
        <dbReference type="Pfam" id="PF08337"/>
    </source>
</evidence>
<dbReference type="InterPro" id="IPR031148">
    <property type="entry name" value="Plexin"/>
</dbReference>
<dbReference type="Proteomes" id="UP001209878">
    <property type="component" value="Unassembled WGS sequence"/>
</dbReference>
<dbReference type="GO" id="GO:0005886">
    <property type="term" value="C:plasma membrane"/>
    <property type="evidence" value="ECO:0007669"/>
    <property type="project" value="TreeGrafter"/>
</dbReference>
<organism evidence="3 4">
    <name type="scientific">Ridgeia piscesae</name>
    <name type="common">Tubeworm</name>
    <dbReference type="NCBI Taxonomy" id="27915"/>
    <lineage>
        <taxon>Eukaryota</taxon>
        <taxon>Metazoa</taxon>
        <taxon>Spiralia</taxon>
        <taxon>Lophotrochozoa</taxon>
        <taxon>Annelida</taxon>
        <taxon>Polychaeta</taxon>
        <taxon>Sedentaria</taxon>
        <taxon>Canalipalpata</taxon>
        <taxon>Sabellida</taxon>
        <taxon>Siboglinidae</taxon>
        <taxon>Ridgeia</taxon>
    </lineage>
</organism>
<comment type="caution">
    <text evidence="3">The sequence shown here is derived from an EMBL/GenBank/DDBJ whole genome shotgun (WGS) entry which is preliminary data.</text>
</comment>
<dbReference type="GO" id="GO:0030334">
    <property type="term" value="P:regulation of cell migration"/>
    <property type="evidence" value="ECO:0007669"/>
    <property type="project" value="TreeGrafter"/>
</dbReference>
<dbReference type="SUPFAM" id="SSF48350">
    <property type="entry name" value="GTPase activation domain, GAP"/>
    <property type="match status" value="1"/>
</dbReference>
<reference evidence="3" key="1">
    <citation type="journal article" date="2023" name="Mol. Biol. Evol.">
        <title>Third-Generation Sequencing Reveals the Adaptive Role of the Epigenome in Three Deep-Sea Polychaetes.</title>
        <authorList>
            <person name="Perez M."/>
            <person name="Aroh O."/>
            <person name="Sun Y."/>
            <person name="Lan Y."/>
            <person name="Juniper S.K."/>
            <person name="Young C.R."/>
            <person name="Angers B."/>
            <person name="Qian P.Y."/>
        </authorList>
    </citation>
    <scope>NUCLEOTIDE SEQUENCE</scope>
    <source>
        <strain evidence="3">R07B-5</strain>
    </source>
</reference>
<evidence type="ECO:0000259" key="2">
    <source>
        <dbReference type="Pfam" id="PF20170"/>
    </source>
</evidence>
<dbReference type="AlphaFoldDB" id="A0AAD9L3E9"/>
<accession>A0AAD9L3E9</accession>
<protein>
    <recommendedName>
        <fullName evidence="5">Plexin cytoplasmic RasGAP domain-containing protein</fullName>
    </recommendedName>
</protein>
<dbReference type="PANTHER" id="PTHR22625">
    <property type="entry name" value="PLEXIN"/>
    <property type="match status" value="1"/>
</dbReference>
<dbReference type="PANTHER" id="PTHR22625:SF70">
    <property type="entry name" value="PLEXIN A, ISOFORM A"/>
    <property type="match status" value="1"/>
</dbReference>
<dbReference type="Gene3D" id="1.10.506.10">
    <property type="entry name" value="GTPase Activation - p120gap, domain 1"/>
    <property type="match status" value="1"/>
</dbReference>
<dbReference type="Pfam" id="PF08337">
    <property type="entry name" value="Plexin_cytopl"/>
    <property type="match status" value="1"/>
</dbReference>
<dbReference type="GO" id="GO:0002116">
    <property type="term" value="C:semaphorin receptor complex"/>
    <property type="evidence" value="ECO:0007669"/>
    <property type="project" value="TreeGrafter"/>
</dbReference>
<gene>
    <name evidence="3" type="ORF">NP493_367g01019</name>
</gene>
<proteinExistence type="predicted"/>
<dbReference type="Gene3D" id="3.10.20.90">
    <property type="entry name" value="Phosphatidylinositol 3-kinase Catalytic Subunit, Chain A, domain 1"/>
    <property type="match status" value="1"/>
</dbReference>
<sequence>MFPTEWRNGKRGRVTLQDEDMTTKVEGEYKHYNTLAHYKVSDGALMALMPKQVSQQSLSMSSGSHHRFTDGFYSGSPSFPRSITPSGIQMDAESGGSKFYHLVKHPDSELHSEGDRGNKMVSEIYLTRLLATKVTLQQYVDDLFETIFSTANRMSVMPLAIKYMFDFLDDQALHHGISDPEVVHTWKSNSLPLRFWVNVVKNPDFVFDISKSNIVDSCLSVVAQTFMDSCSMSEHRLGKDSPSSKLLYAKDIPKYKKWVERYYQDIKLMPAISDQDMNVTLAEETKLHENEFNLNAALLKLYDYAIQYNDELMQTLEEDEFACNYQLASRLDHVHELMESDA</sequence>
<dbReference type="EMBL" id="JAODUO010000367">
    <property type="protein sequence ID" value="KAK2182087.1"/>
    <property type="molecule type" value="Genomic_DNA"/>
</dbReference>
<dbReference type="GO" id="GO:0017154">
    <property type="term" value="F:semaphorin receptor activity"/>
    <property type="evidence" value="ECO:0007669"/>
    <property type="project" value="InterPro"/>
</dbReference>
<name>A0AAD9L3E9_RIDPI</name>
<keyword evidence="4" id="KW-1185">Reference proteome</keyword>
<dbReference type="InterPro" id="IPR013548">
    <property type="entry name" value="Plexin_cytoplasmic_RasGAP_dom"/>
</dbReference>
<dbReference type="InterPro" id="IPR046800">
    <property type="entry name" value="Plexin_RBD"/>
</dbReference>
<feature type="domain" description="Plexin cytoplasmic RhoGTPase-binding" evidence="2">
    <location>
        <begin position="4"/>
        <end position="48"/>
    </location>
</feature>
<feature type="domain" description="Plexin cytoplasmic RasGAP" evidence="1">
    <location>
        <begin position="76"/>
        <end position="311"/>
    </location>
</feature>